<feature type="non-terminal residue" evidence="2">
    <location>
        <position position="215"/>
    </location>
</feature>
<dbReference type="AlphaFoldDB" id="A0A167WFC6"/>
<keyword evidence="3" id="KW-1185">Reference proteome</keyword>
<protein>
    <submittedName>
        <fullName evidence="2">Uncharacterized protein</fullName>
    </submittedName>
</protein>
<organism evidence="2 3">
    <name type="scientific">Athelia psychrophila</name>
    <dbReference type="NCBI Taxonomy" id="1759441"/>
    <lineage>
        <taxon>Eukaryota</taxon>
        <taxon>Fungi</taxon>
        <taxon>Dikarya</taxon>
        <taxon>Basidiomycota</taxon>
        <taxon>Agaricomycotina</taxon>
        <taxon>Agaricomycetes</taxon>
        <taxon>Agaricomycetidae</taxon>
        <taxon>Atheliales</taxon>
        <taxon>Atheliaceae</taxon>
        <taxon>Athelia</taxon>
    </lineage>
</organism>
<gene>
    <name evidence="2" type="ORF">FIBSPDRAFT_940190</name>
</gene>
<feature type="region of interest" description="Disordered" evidence="1">
    <location>
        <begin position="1"/>
        <end position="23"/>
    </location>
</feature>
<dbReference type="EMBL" id="KV417807">
    <property type="protein sequence ID" value="KZP06035.1"/>
    <property type="molecule type" value="Genomic_DNA"/>
</dbReference>
<evidence type="ECO:0000313" key="3">
    <source>
        <dbReference type="Proteomes" id="UP000076532"/>
    </source>
</evidence>
<evidence type="ECO:0000313" key="2">
    <source>
        <dbReference type="EMBL" id="KZP06035.1"/>
    </source>
</evidence>
<sequence>MQPEERAGRTGKNGGRGRRCGGAGAGPAIGWTLPLQNSACDQDTHPATRSFLAQPHTVHLLNPRLPTSYSALSLVGVWRGRVEIYTGAMYGSNFIMNQAQAHASGRVWGSRKARSRYQDWRGRTSHLPHPSYAPYAVYAPVAPTSSSPAPPSARPRGQSVRPKRYCAYKQTLEPVPSVHSSGATAAAWLSLREHKCQHPRDEWIESLQEAVGYGI</sequence>
<evidence type="ECO:0000256" key="1">
    <source>
        <dbReference type="SAM" id="MobiDB-lite"/>
    </source>
</evidence>
<name>A0A167WFC6_9AGAM</name>
<reference evidence="2 3" key="1">
    <citation type="journal article" date="2016" name="Mol. Biol. Evol.">
        <title>Comparative Genomics of Early-Diverging Mushroom-Forming Fungi Provides Insights into the Origins of Lignocellulose Decay Capabilities.</title>
        <authorList>
            <person name="Nagy L.G."/>
            <person name="Riley R."/>
            <person name="Tritt A."/>
            <person name="Adam C."/>
            <person name="Daum C."/>
            <person name="Floudas D."/>
            <person name="Sun H."/>
            <person name="Yadav J.S."/>
            <person name="Pangilinan J."/>
            <person name="Larsson K.H."/>
            <person name="Matsuura K."/>
            <person name="Barry K."/>
            <person name="Labutti K."/>
            <person name="Kuo R."/>
            <person name="Ohm R.A."/>
            <person name="Bhattacharya S.S."/>
            <person name="Shirouzu T."/>
            <person name="Yoshinaga Y."/>
            <person name="Martin F.M."/>
            <person name="Grigoriev I.V."/>
            <person name="Hibbett D.S."/>
        </authorList>
    </citation>
    <scope>NUCLEOTIDE SEQUENCE [LARGE SCALE GENOMIC DNA]</scope>
    <source>
        <strain evidence="2 3">CBS 109695</strain>
    </source>
</reference>
<dbReference type="Proteomes" id="UP000076532">
    <property type="component" value="Unassembled WGS sequence"/>
</dbReference>
<accession>A0A167WFC6</accession>
<proteinExistence type="predicted"/>